<evidence type="ECO:0000313" key="8">
    <source>
        <dbReference type="Proteomes" id="UP000518878"/>
    </source>
</evidence>
<dbReference type="CDD" id="cd07984">
    <property type="entry name" value="LPLAT_LABLAT-like"/>
    <property type="match status" value="1"/>
</dbReference>
<dbReference type="Proteomes" id="UP000518878">
    <property type="component" value="Unassembled WGS sequence"/>
</dbReference>
<dbReference type="GO" id="GO:0005886">
    <property type="term" value="C:plasma membrane"/>
    <property type="evidence" value="ECO:0007669"/>
    <property type="project" value="UniProtKB-SubCell"/>
</dbReference>
<evidence type="ECO:0000256" key="1">
    <source>
        <dbReference type="ARBA" id="ARBA00004533"/>
    </source>
</evidence>
<keyword evidence="4 7" id="KW-0808">Transferase</keyword>
<evidence type="ECO:0000256" key="2">
    <source>
        <dbReference type="ARBA" id="ARBA00022475"/>
    </source>
</evidence>
<dbReference type="PANTHER" id="PTHR30606">
    <property type="entry name" value="LIPID A BIOSYNTHESIS LAUROYL ACYLTRANSFERASE"/>
    <property type="match status" value="1"/>
</dbReference>
<dbReference type="PANTHER" id="PTHR30606:SF10">
    <property type="entry name" value="PHOSPHATIDYLINOSITOL MANNOSIDE ACYLTRANSFERASE"/>
    <property type="match status" value="1"/>
</dbReference>
<evidence type="ECO:0000313" key="7">
    <source>
        <dbReference type="EMBL" id="NID16328.1"/>
    </source>
</evidence>
<evidence type="ECO:0000256" key="5">
    <source>
        <dbReference type="ARBA" id="ARBA00023136"/>
    </source>
</evidence>
<dbReference type="Pfam" id="PF03279">
    <property type="entry name" value="Lip_A_acyltrans"/>
    <property type="match status" value="1"/>
</dbReference>
<dbReference type="PIRSF" id="PIRSF026649">
    <property type="entry name" value="MsbB"/>
    <property type="match status" value="1"/>
</dbReference>
<protein>
    <submittedName>
        <fullName evidence="7">Lipid A biosynthesis acyltransferase</fullName>
    </submittedName>
</protein>
<keyword evidence="2" id="KW-1003">Cell membrane</keyword>
<keyword evidence="6 7" id="KW-0012">Acyltransferase</keyword>
<comment type="subcellular location">
    <subcellularLocation>
        <location evidence="1">Cell inner membrane</location>
    </subcellularLocation>
</comment>
<dbReference type="EMBL" id="JAAQTL010000001">
    <property type="protein sequence ID" value="NID16328.1"/>
    <property type="molecule type" value="Genomic_DNA"/>
</dbReference>
<reference evidence="7 8" key="1">
    <citation type="journal article" date="2006" name="Int. J. Syst. Evol. Microbiol.">
        <title>Dyella yeojuensis sp. nov., isolated from greenhouse soil in Korea.</title>
        <authorList>
            <person name="Kim B.Y."/>
            <person name="Weon H.Y."/>
            <person name="Lee K.H."/>
            <person name="Seok S.J."/>
            <person name="Kwon S.W."/>
            <person name="Go S.J."/>
            <person name="Stackebrandt E."/>
        </authorList>
    </citation>
    <scope>NUCLEOTIDE SEQUENCE [LARGE SCALE GENOMIC DNA]</scope>
    <source>
        <strain evidence="7 8">DSM 17673</strain>
    </source>
</reference>
<dbReference type="AlphaFoldDB" id="A0A7X5QVT1"/>
<accession>A0A7X5QVT1</accession>
<keyword evidence="3" id="KW-0997">Cell inner membrane</keyword>
<evidence type="ECO:0000256" key="4">
    <source>
        <dbReference type="ARBA" id="ARBA00022679"/>
    </source>
</evidence>
<dbReference type="RefSeq" id="WP_166699973.1">
    <property type="nucleotide sequence ID" value="NZ_JAAQTL010000001.1"/>
</dbReference>
<dbReference type="InterPro" id="IPR004960">
    <property type="entry name" value="LipA_acyltrans"/>
</dbReference>
<evidence type="ECO:0000256" key="6">
    <source>
        <dbReference type="ARBA" id="ARBA00023315"/>
    </source>
</evidence>
<proteinExistence type="predicted"/>
<dbReference type="GO" id="GO:0016746">
    <property type="term" value="F:acyltransferase activity"/>
    <property type="evidence" value="ECO:0007669"/>
    <property type="project" value="UniProtKB-KW"/>
</dbReference>
<keyword evidence="8" id="KW-1185">Reference proteome</keyword>
<gene>
    <name evidence="7" type="ORF">HBF32_12735</name>
</gene>
<comment type="caution">
    <text evidence="7">The sequence shown here is derived from an EMBL/GenBank/DDBJ whole genome shotgun (WGS) entry which is preliminary data.</text>
</comment>
<dbReference type="GO" id="GO:0009247">
    <property type="term" value="P:glycolipid biosynthetic process"/>
    <property type="evidence" value="ECO:0007669"/>
    <property type="project" value="UniProtKB-ARBA"/>
</dbReference>
<keyword evidence="5" id="KW-0472">Membrane</keyword>
<name>A0A7X5QVT1_9GAMM</name>
<sequence>MRPDIYLLYLLLRLVSLLPLRTVHAIGAWIGRRSLRANSRSARFSDVNLRLTRPELNDAERSELLCRTMEESGKSVTEVAAIWGGGAEKALGLVREVVGGELFAEALASGKGVIVAAPHLGCWELLNYWLCSKTPMAILYRPPRIHAIEALLRKVRGKLAPEQVRAEGAGVRTLFKRLGAGGTVGILPDQKPREGEGEFAPFFGVDALTMVLLPRLAARTGATVLFSFAERLPDGAGFRIHVLPAPEGIDDADLKIACTALNRGVEACVERAFAQYQWHYKRYTAHDRADPYKINAGAKAC</sequence>
<evidence type="ECO:0000256" key="3">
    <source>
        <dbReference type="ARBA" id="ARBA00022519"/>
    </source>
</evidence>
<organism evidence="7 8">
    <name type="scientific">Luteibacter yeojuensis</name>
    <dbReference type="NCBI Taxonomy" id="345309"/>
    <lineage>
        <taxon>Bacteria</taxon>
        <taxon>Pseudomonadati</taxon>
        <taxon>Pseudomonadota</taxon>
        <taxon>Gammaproteobacteria</taxon>
        <taxon>Lysobacterales</taxon>
        <taxon>Rhodanobacteraceae</taxon>
        <taxon>Luteibacter</taxon>
    </lineage>
</organism>